<dbReference type="AlphaFoldDB" id="A0A479ZZP2"/>
<dbReference type="Proteomes" id="UP000300142">
    <property type="component" value="Unassembled WGS sequence"/>
</dbReference>
<dbReference type="InterPro" id="IPR038157">
    <property type="entry name" value="FeoA_core_dom"/>
</dbReference>
<feature type="domain" description="Ferrous iron transporter FeoA-like" evidence="2">
    <location>
        <begin position="33"/>
        <end position="103"/>
    </location>
</feature>
<dbReference type="InterPro" id="IPR008988">
    <property type="entry name" value="Transcriptional_repressor_C"/>
</dbReference>
<keyword evidence="4" id="KW-1185">Reference proteome</keyword>
<keyword evidence="1" id="KW-0408">Iron</keyword>
<dbReference type="GO" id="GO:0046914">
    <property type="term" value="F:transition metal ion binding"/>
    <property type="evidence" value="ECO:0007669"/>
    <property type="project" value="InterPro"/>
</dbReference>
<protein>
    <submittedName>
        <fullName evidence="3">FeoA family protein</fullName>
    </submittedName>
</protein>
<comment type="caution">
    <text evidence="3">The sequence shown here is derived from an EMBL/GenBank/DDBJ whole genome shotgun (WGS) entry which is preliminary data.</text>
</comment>
<reference evidence="4" key="1">
    <citation type="submission" date="2019-02" db="EMBL/GenBank/DDBJ databases">
        <title>Draft genome sequence of Sphaerospermopsis reniformis NIES-1949.</title>
        <authorList>
            <person name="Yamaguchi H."/>
            <person name="Suzuki S."/>
            <person name="Kawachi M."/>
        </authorList>
    </citation>
    <scope>NUCLEOTIDE SEQUENCE [LARGE SCALE GENOMIC DNA]</scope>
    <source>
        <strain evidence="4">NIES-1949</strain>
    </source>
</reference>
<name>A0A479ZZP2_9CYAN</name>
<dbReference type="RefSeq" id="WP_307722526.1">
    <property type="nucleotide sequence ID" value="NZ_BJCE01000109.1"/>
</dbReference>
<evidence type="ECO:0000313" key="3">
    <source>
        <dbReference type="EMBL" id="GCL37997.1"/>
    </source>
</evidence>
<dbReference type="Pfam" id="PF04023">
    <property type="entry name" value="FeoA"/>
    <property type="match status" value="1"/>
</dbReference>
<accession>A0A479ZZP2</accession>
<organism evidence="3 4">
    <name type="scientific">Sphaerospermopsis reniformis</name>
    <dbReference type="NCBI Taxonomy" id="531300"/>
    <lineage>
        <taxon>Bacteria</taxon>
        <taxon>Bacillati</taxon>
        <taxon>Cyanobacteriota</taxon>
        <taxon>Cyanophyceae</taxon>
        <taxon>Nostocales</taxon>
        <taxon>Aphanizomenonaceae</taxon>
        <taxon>Sphaerospermopsis</taxon>
    </lineage>
</organism>
<dbReference type="SMART" id="SM00899">
    <property type="entry name" value="FeoA"/>
    <property type="match status" value="1"/>
</dbReference>
<sequence length="115" mass="12910">MMEDVYHLSSFQVSLFTFNYCSAMFTPFSVTGCSLELLKPGEIGIVTVCQTQDKTMRKKLISMGIHTGTNITVEQHFPAFIIKAGNVSMNLDRDTVRAIYVRVLEGGTNRLLKQK</sequence>
<proteinExistence type="predicted"/>
<evidence type="ECO:0000313" key="4">
    <source>
        <dbReference type="Proteomes" id="UP000300142"/>
    </source>
</evidence>
<dbReference type="InterPro" id="IPR007167">
    <property type="entry name" value="Fe-transptr_FeoA-like"/>
</dbReference>
<evidence type="ECO:0000259" key="2">
    <source>
        <dbReference type="SMART" id="SM00899"/>
    </source>
</evidence>
<dbReference type="Gene3D" id="2.30.30.90">
    <property type="match status" value="1"/>
</dbReference>
<gene>
    <name evidence="3" type="ORF">SR1949_31100</name>
</gene>
<dbReference type="EMBL" id="BJCE01000109">
    <property type="protein sequence ID" value="GCL37997.1"/>
    <property type="molecule type" value="Genomic_DNA"/>
</dbReference>
<dbReference type="SUPFAM" id="SSF50037">
    <property type="entry name" value="C-terminal domain of transcriptional repressors"/>
    <property type="match status" value="1"/>
</dbReference>
<evidence type="ECO:0000256" key="1">
    <source>
        <dbReference type="ARBA" id="ARBA00023004"/>
    </source>
</evidence>